<name>A0ABR3DMX5_NEUIN</name>
<proteinExistence type="predicted"/>
<reference evidence="1 2" key="1">
    <citation type="submission" date="2023-09" db="EMBL/GenBank/DDBJ databases">
        <title>Multi-omics analysis of a traditional fermented food reveals byproduct-associated fungal strains for waste-to-food upcycling.</title>
        <authorList>
            <consortium name="Lawrence Berkeley National Laboratory"/>
            <person name="Rekdal V.M."/>
            <person name="Villalobos-Escobedo J.M."/>
            <person name="Rodriguez-Valeron N."/>
            <person name="Garcia M.O."/>
            <person name="Vasquez D.P."/>
            <person name="Damayanti I."/>
            <person name="Sorensen P.M."/>
            <person name="Baidoo E.E."/>
            <person name="De Carvalho A.C."/>
            <person name="Riley R."/>
            <person name="Lipzen A."/>
            <person name="He G."/>
            <person name="Yan M."/>
            <person name="Haridas S."/>
            <person name="Daum C."/>
            <person name="Yoshinaga Y."/>
            <person name="Ng V."/>
            <person name="Grigoriev I.V."/>
            <person name="Munk R."/>
            <person name="Nuraida L."/>
            <person name="Wijaya C.H."/>
            <person name="Morales P.-C."/>
            <person name="Keasling J.D."/>
        </authorList>
    </citation>
    <scope>NUCLEOTIDE SEQUENCE [LARGE SCALE GENOMIC DNA]</scope>
    <source>
        <strain evidence="1 2">FGSC 2613</strain>
    </source>
</reference>
<organism evidence="1 2">
    <name type="scientific">Neurospora intermedia</name>
    <dbReference type="NCBI Taxonomy" id="5142"/>
    <lineage>
        <taxon>Eukaryota</taxon>
        <taxon>Fungi</taxon>
        <taxon>Dikarya</taxon>
        <taxon>Ascomycota</taxon>
        <taxon>Pezizomycotina</taxon>
        <taxon>Sordariomycetes</taxon>
        <taxon>Sordariomycetidae</taxon>
        <taxon>Sordariales</taxon>
        <taxon>Sordariaceae</taxon>
        <taxon>Neurospora</taxon>
    </lineage>
</organism>
<dbReference type="Proteomes" id="UP001451303">
    <property type="component" value="Unassembled WGS sequence"/>
</dbReference>
<accession>A0ABR3DMX5</accession>
<gene>
    <name evidence="1" type="ORF">QR685DRAFT_436607</name>
</gene>
<keyword evidence="2" id="KW-1185">Reference proteome</keyword>
<dbReference type="EMBL" id="JAVLET010000002">
    <property type="protein sequence ID" value="KAL0474015.1"/>
    <property type="molecule type" value="Genomic_DNA"/>
</dbReference>
<protein>
    <submittedName>
        <fullName evidence="1">Uncharacterized protein</fullName>
    </submittedName>
</protein>
<evidence type="ECO:0000313" key="1">
    <source>
        <dbReference type="EMBL" id="KAL0474015.1"/>
    </source>
</evidence>
<comment type="caution">
    <text evidence="1">The sequence shown here is derived from an EMBL/GenBank/DDBJ whole genome shotgun (WGS) entry which is preliminary data.</text>
</comment>
<evidence type="ECO:0000313" key="2">
    <source>
        <dbReference type="Proteomes" id="UP001451303"/>
    </source>
</evidence>
<sequence length="91" mass="9839">MRPSRVASRALRPACKSRCNGRVAITGLRRSATCYRFPPLINVHGSQGCLSNLTDGQEKLLPVGLIHFTNCAPGPNDRRVPCPSPTPRSSV</sequence>